<comment type="caution">
    <text evidence="2">The sequence shown here is derived from an EMBL/GenBank/DDBJ whole genome shotgun (WGS) entry which is preliminary data.</text>
</comment>
<gene>
    <name evidence="2" type="ORF">EKG35_05240</name>
</gene>
<sequence>MKSYIKTSFFGLIVWFLATLFFVLFGEYVLYAPGSKGFLVSLTLLLLGTGILLYFTTRIYMLFDKTKHAPLKFGLVGTIIGLTLDMFSISNYKSIFPSLEPSQVISFTAWMSFAYALYLIIPILMEVKNIKTNEINI</sequence>
<keyword evidence="1" id="KW-0812">Transmembrane</keyword>
<reference evidence="2 3" key="1">
    <citation type="submission" date="2018-12" db="EMBL/GenBank/DDBJ databases">
        <authorList>
            <person name="Yu L."/>
        </authorList>
    </citation>
    <scope>NUCLEOTIDE SEQUENCE [LARGE SCALE GENOMIC DNA]</scope>
    <source>
        <strain evidence="2 3">S5H2222</strain>
    </source>
</reference>
<keyword evidence="1" id="KW-0472">Membrane</keyword>
<evidence type="ECO:0008006" key="4">
    <source>
        <dbReference type="Google" id="ProtNLM"/>
    </source>
</evidence>
<evidence type="ECO:0000256" key="1">
    <source>
        <dbReference type="SAM" id="Phobius"/>
    </source>
</evidence>
<protein>
    <recommendedName>
        <fullName evidence="4">DUF5367 domain-containing protein</fullName>
    </recommendedName>
</protein>
<dbReference type="OrthoDB" id="2679428at2"/>
<accession>A0A3S0JTD2</accession>
<feature type="transmembrane region" description="Helical" evidence="1">
    <location>
        <begin position="37"/>
        <end position="61"/>
    </location>
</feature>
<dbReference type="InterPro" id="IPR020509">
    <property type="entry name" value="Uncharacterised_YnzE"/>
</dbReference>
<evidence type="ECO:0000313" key="2">
    <source>
        <dbReference type="EMBL" id="RTQ94626.1"/>
    </source>
</evidence>
<feature type="transmembrane region" description="Helical" evidence="1">
    <location>
        <begin position="12"/>
        <end position="31"/>
    </location>
</feature>
<dbReference type="EMBL" id="RXNR01000010">
    <property type="protein sequence ID" value="RTQ94626.1"/>
    <property type="molecule type" value="Genomic_DNA"/>
</dbReference>
<proteinExistence type="predicted"/>
<organism evidence="2 3">
    <name type="scientific">Lysinibacillus telephonicus</name>
    <dbReference type="NCBI Taxonomy" id="1714840"/>
    <lineage>
        <taxon>Bacteria</taxon>
        <taxon>Bacillati</taxon>
        <taxon>Bacillota</taxon>
        <taxon>Bacilli</taxon>
        <taxon>Bacillales</taxon>
        <taxon>Bacillaceae</taxon>
        <taxon>Lysinibacillus</taxon>
    </lineage>
</organism>
<evidence type="ECO:0000313" key="3">
    <source>
        <dbReference type="Proteomes" id="UP000276349"/>
    </source>
</evidence>
<feature type="transmembrane region" description="Helical" evidence="1">
    <location>
        <begin position="73"/>
        <end position="92"/>
    </location>
</feature>
<dbReference type="AlphaFoldDB" id="A0A3S0JTD2"/>
<name>A0A3S0JTD2_9BACI</name>
<keyword evidence="3" id="KW-1185">Reference proteome</keyword>
<dbReference type="Pfam" id="PF17329">
    <property type="entry name" value="DUF5367"/>
    <property type="match status" value="1"/>
</dbReference>
<feature type="transmembrane region" description="Helical" evidence="1">
    <location>
        <begin position="104"/>
        <end position="125"/>
    </location>
</feature>
<keyword evidence="1" id="KW-1133">Transmembrane helix</keyword>
<dbReference type="Proteomes" id="UP000276349">
    <property type="component" value="Unassembled WGS sequence"/>
</dbReference>
<dbReference type="RefSeq" id="WP_126293398.1">
    <property type="nucleotide sequence ID" value="NZ_RXNR01000010.1"/>
</dbReference>